<proteinExistence type="predicted"/>
<keyword evidence="3" id="KW-0732">Signal</keyword>
<dbReference type="PROSITE" id="PS00498">
    <property type="entry name" value="TYROSINASE_2"/>
    <property type="match status" value="1"/>
</dbReference>
<reference evidence="5 6" key="1">
    <citation type="journal article" date="2014" name="Genome Biol. Evol.">
        <title>The secreted proteins of Achlya hypogyna and Thraustotheca clavata identify the ancestral oomycete secretome and reveal gene acquisitions by horizontal gene transfer.</title>
        <authorList>
            <person name="Misner I."/>
            <person name="Blouin N."/>
            <person name="Leonard G."/>
            <person name="Richards T.A."/>
            <person name="Lane C.E."/>
        </authorList>
    </citation>
    <scope>NUCLEOTIDE SEQUENCE [LARGE SCALE GENOMIC DNA]</scope>
    <source>
        <strain evidence="5 6">ATCC 48635</strain>
    </source>
</reference>
<dbReference type="PANTHER" id="PTHR11474">
    <property type="entry name" value="TYROSINASE FAMILY MEMBER"/>
    <property type="match status" value="1"/>
</dbReference>
<accession>A0A1V9Z4B6</accession>
<dbReference type="Gene3D" id="1.10.1280.10">
    <property type="entry name" value="Di-copper center containing domain from catechol oxidase"/>
    <property type="match status" value="1"/>
</dbReference>
<dbReference type="PANTHER" id="PTHR11474:SF126">
    <property type="entry name" value="TYROSINASE-LIKE PROTEIN TYR-1-RELATED"/>
    <property type="match status" value="1"/>
</dbReference>
<dbReference type="EMBL" id="JNBR01000437">
    <property type="protein sequence ID" value="OQR92863.1"/>
    <property type="molecule type" value="Genomic_DNA"/>
</dbReference>
<feature type="chain" id="PRO_5013139528" description="Tyrosinase copper-binding domain-containing protein" evidence="3">
    <location>
        <begin position="18"/>
        <end position="513"/>
    </location>
</feature>
<evidence type="ECO:0000256" key="1">
    <source>
        <dbReference type="ARBA" id="ARBA00022723"/>
    </source>
</evidence>
<evidence type="ECO:0000259" key="4">
    <source>
        <dbReference type="PROSITE" id="PS00498"/>
    </source>
</evidence>
<keyword evidence="6" id="KW-1185">Reference proteome</keyword>
<sequence>MRTSPLVLIFGLASVAAQILFPAPAPTPAPTAAPGVPVTCPVPATRQPWLLLSPADQQTYLDAVALAMDKGYHFYFVQILAESSTWFEYYTTCGWAYSSRKLLLAYERMLRSLGPAYACITIPYWDFFADNAQVQTGDCSGTLSGCSSILGSFGGASGVNTSISMDNETVWGYASTGYPLNHFCELYNIRCSNFVPRGNWNVPFPQGFGYGIMANLLNKCTSFFSYTFGLKNGIRSNMQTALGGAMAAPNRTMADPLFFSQHAALDMMVQVYIACYLGTNVSATKKQTSPWAFSRCGPSFTSSSQWPTSLSKVTLRLPVSYANHSAVVDAVDHPVVGQFFAPLPTYYYEYADSTDLGAFSYDYNKNALVTSFLANGYICPVTIHRRLRRMEGITSPVVLSAAARTRTTAVQKIVDVKDLITTEAMRLCKGNFTKALELYAIAECMLSQGPPQPQDTVPLEFSPAVTLVFEGSDPMPTPVKVEDPCKALLATKLARSGKSFRLAGFMAEAFGQQ</sequence>
<gene>
    <name evidence="5" type="ORF">ACHHYP_03117</name>
</gene>
<comment type="caution">
    <text evidence="5">The sequence shown here is derived from an EMBL/GenBank/DDBJ whole genome shotgun (WGS) entry which is preliminary data.</text>
</comment>
<dbReference type="Proteomes" id="UP000243579">
    <property type="component" value="Unassembled WGS sequence"/>
</dbReference>
<keyword evidence="2" id="KW-0186">Copper</keyword>
<dbReference type="SUPFAM" id="SSF48056">
    <property type="entry name" value="Di-copper centre-containing domain"/>
    <property type="match status" value="1"/>
</dbReference>
<dbReference type="GO" id="GO:0016491">
    <property type="term" value="F:oxidoreductase activity"/>
    <property type="evidence" value="ECO:0007669"/>
    <property type="project" value="InterPro"/>
</dbReference>
<evidence type="ECO:0000256" key="3">
    <source>
        <dbReference type="SAM" id="SignalP"/>
    </source>
</evidence>
<protein>
    <recommendedName>
        <fullName evidence="4">Tyrosinase copper-binding domain-containing protein</fullName>
    </recommendedName>
</protein>
<dbReference type="GO" id="GO:0046872">
    <property type="term" value="F:metal ion binding"/>
    <property type="evidence" value="ECO:0007669"/>
    <property type="project" value="UniProtKB-KW"/>
</dbReference>
<dbReference type="AlphaFoldDB" id="A0A1V9Z4B6"/>
<organism evidence="5 6">
    <name type="scientific">Achlya hypogyna</name>
    <name type="common">Oomycete</name>
    <name type="synonym">Protoachlya hypogyna</name>
    <dbReference type="NCBI Taxonomy" id="1202772"/>
    <lineage>
        <taxon>Eukaryota</taxon>
        <taxon>Sar</taxon>
        <taxon>Stramenopiles</taxon>
        <taxon>Oomycota</taxon>
        <taxon>Saprolegniomycetes</taxon>
        <taxon>Saprolegniales</taxon>
        <taxon>Achlyaceae</taxon>
        <taxon>Achlya</taxon>
    </lineage>
</organism>
<name>A0A1V9Z4B6_ACHHY</name>
<keyword evidence="1" id="KW-0479">Metal-binding</keyword>
<dbReference type="InterPro" id="IPR050316">
    <property type="entry name" value="Tyrosinase/Hemocyanin"/>
</dbReference>
<dbReference type="InterPro" id="IPR008922">
    <property type="entry name" value="Di-copper_centre_dom_sf"/>
</dbReference>
<dbReference type="InterPro" id="IPR002227">
    <property type="entry name" value="Tyrosinase_Cu-bd"/>
</dbReference>
<evidence type="ECO:0000313" key="5">
    <source>
        <dbReference type="EMBL" id="OQR92863.1"/>
    </source>
</evidence>
<evidence type="ECO:0000256" key="2">
    <source>
        <dbReference type="ARBA" id="ARBA00023008"/>
    </source>
</evidence>
<evidence type="ECO:0000313" key="6">
    <source>
        <dbReference type="Proteomes" id="UP000243579"/>
    </source>
</evidence>
<feature type="signal peptide" evidence="3">
    <location>
        <begin position="1"/>
        <end position="17"/>
    </location>
</feature>
<dbReference type="Pfam" id="PF00264">
    <property type="entry name" value="Tyrosinase"/>
    <property type="match status" value="1"/>
</dbReference>
<dbReference type="STRING" id="1202772.A0A1V9Z4B6"/>
<feature type="domain" description="Tyrosinase copper-binding" evidence="4">
    <location>
        <begin position="255"/>
        <end position="266"/>
    </location>
</feature>
<dbReference type="OrthoDB" id="6132182at2759"/>